<comment type="caution">
    <text evidence="1">The sequence shown here is derived from an EMBL/GenBank/DDBJ whole genome shotgun (WGS) entry which is preliminary data.</text>
</comment>
<sequence>MGAEFTTLRSRPELRWSLMLNLMSHPASLHQ</sequence>
<evidence type="ECO:0000313" key="1">
    <source>
        <dbReference type="EMBL" id="VCX41257.1"/>
    </source>
</evidence>
<protein>
    <submittedName>
        <fullName evidence="1">Uncharacterized protein</fullName>
    </submittedName>
</protein>
<dbReference type="Proteomes" id="UP000269945">
    <property type="component" value="Unassembled WGS sequence"/>
</dbReference>
<name>A0A9X9QA07_GULGU</name>
<organism evidence="1 2">
    <name type="scientific">Gulo gulo</name>
    <name type="common">Wolverine</name>
    <name type="synonym">Gluton</name>
    <dbReference type="NCBI Taxonomy" id="48420"/>
    <lineage>
        <taxon>Eukaryota</taxon>
        <taxon>Metazoa</taxon>
        <taxon>Chordata</taxon>
        <taxon>Craniata</taxon>
        <taxon>Vertebrata</taxon>
        <taxon>Euteleostomi</taxon>
        <taxon>Mammalia</taxon>
        <taxon>Eutheria</taxon>
        <taxon>Laurasiatheria</taxon>
        <taxon>Carnivora</taxon>
        <taxon>Caniformia</taxon>
        <taxon>Musteloidea</taxon>
        <taxon>Mustelidae</taxon>
        <taxon>Guloninae</taxon>
        <taxon>Gulo</taxon>
    </lineage>
</organism>
<keyword evidence="2" id="KW-1185">Reference proteome</keyword>
<gene>
    <name evidence="1" type="ORF">BN2614_LOCUS1</name>
</gene>
<dbReference type="EMBL" id="CYRY02045726">
    <property type="protein sequence ID" value="VCX41257.1"/>
    <property type="molecule type" value="Genomic_DNA"/>
</dbReference>
<reference evidence="1 2" key="1">
    <citation type="submission" date="2018-10" db="EMBL/GenBank/DDBJ databases">
        <authorList>
            <person name="Ekblom R."/>
            <person name="Jareborg N."/>
        </authorList>
    </citation>
    <scope>NUCLEOTIDE SEQUENCE [LARGE SCALE GENOMIC DNA]</scope>
    <source>
        <tissue evidence="1">Muscle</tissue>
    </source>
</reference>
<evidence type="ECO:0000313" key="2">
    <source>
        <dbReference type="Proteomes" id="UP000269945"/>
    </source>
</evidence>
<accession>A0A9X9QA07</accession>
<dbReference type="AlphaFoldDB" id="A0A9X9QA07"/>
<proteinExistence type="predicted"/>